<feature type="compositionally biased region" description="Polar residues" evidence="14">
    <location>
        <begin position="3401"/>
        <end position="3420"/>
    </location>
</feature>
<feature type="compositionally biased region" description="Polar residues" evidence="14">
    <location>
        <begin position="3063"/>
        <end position="3074"/>
    </location>
</feature>
<keyword evidence="9" id="KW-0805">Transcription regulation</keyword>
<dbReference type="PROSITE" id="PS51194">
    <property type="entry name" value="HELICASE_CTER"/>
    <property type="match status" value="1"/>
</dbReference>
<dbReference type="SUPFAM" id="SSF52540">
    <property type="entry name" value="P-loop containing nucleoside triphosphate hydrolases"/>
    <property type="match status" value="3"/>
</dbReference>
<dbReference type="InterPro" id="IPR050520">
    <property type="entry name" value="INO80/SWR1_helicase"/>
</dbReference>
<dbReference type="GO" id="GO:0010468">
    <property type="term" value="P:regulation of gene expression"/>
    <property type="evidence" value="ECO:0007669"/>
    <property type="project" value="UniProtKB-ARBA"/>
</dbReference>
<reference evidence="18" key="2">
    <citation type="submission" date="2025-08" db="UniProtKB">
        <authorList>
            <consortium name="Ensembl"/>
        </authorList>
    </citation>
    <scope>IDENTIFICATION</scope>
</reference>
<feature type="compositionally biased region" description="Basic and acidic residues" evidence="14">
    <location>
        <begin position="1347"/>
        <end position="1364"/>
    </location>
</feature>
<organism evidence="18 19">
    <name type="scientific">Amphiprion ocellaris</name>
    <name type="common">Clown anemonefish</name>
    <dbReference type="NCBI Taxonomy" id="80972"/>
    <lineage>
        <taxon>Eukaryota</taxon>
        <taxon>Metazoa</taxon>
        <taxon>Chordata</taxon>
        <taxon>Craniata</taxon>
        <taxon>Vertebrata</taxon>
        <taxon>Euteleostomi</taxon>
        <taxon>Actinopterygii</taxon>
        <taxon>Neopterygii</taxon>
        <taxon>Teleostei</taxon>
        <taxon>Neoteleostei</taxon>
        <taxon>Acanthomorphata</taxon>
        <taxon>Ovalentaria</taxon>
        <taxon>Pomacentridae</taxon>
        <taxon>Amphiprion</taxon>
    </lineage>
</organism>
<dbReference type="PROSITE" id="PS51192">
    <property type="entry name" value="HELICASE_ATP_BIND_1"/>
    <property type="match status" value="1"/>
</dbReference>
<evidence type="ECO:0000259" key="16">
    <source>
        <dbReference type="PROSITE" id="PS51194"/>
    </source>
</evidence>
<dbReference type="Pfam" id="PF07529">
    <property type="entry name" value="HSA"/>
    <property type="match status" value="1"/>
</dbReference>
<feature type="compositionally biased region" description="Basic and acidic residues" evidence="14">
    <location>
        <begin position="4011"/>
        <end position="4025"/>
    </location>
</feature>
<feature type="compositionally biased region" description="Low complexity" evidence="14">
    <location>
        <begin position="3999"/>
        <end position="4008"/>
    </location>
</feature>
<dbReference type="FunFam" id="1.20.120.850:FF:000012">
    <property type="entry name" value="protein PHOTOPERIOD-INDEPENDENT EARLY FLOWERING 1 isoform X3"/>
    <property type="match status" value="1"/>
</dbReference>
<feature type="compositionally biased region" description="Low complexity" evidence="14">
    <location>
        <begin position="3379"/>
        <end position="3394"/>
    </location>
</feature>
<dbReference type="GO" id="GO:0140096">
    <property type="term" value="F:catalytic activity, acting on a protein"/>
    <property type="evidence" value="ECO:0007669"/>
    <property type="project" value="UniProtKB-ARBA"/>
</dbReference>
<feature type="region of interest" description="Disordered" evidence="14">
    <location>
        <begin position="3362"/>
        <end position="3427"/>
    </location>
</feature>
<feature type="compositionally biased region" description="Polar residues" evidence="14">
    <location>
        <begin position="4048"/>
        <end position="4065"/>
    </location>
</feature>
<dbReference type="GO" id="GO:0016887">
    <property type="term" value="F:ATP hydrolysis activity"/>
    <property type="evidence" value="ECO:0007669"/>
    <property type="project" value="TreeGrafter"/>
</dbReference>
<evidence type="ECO:0000259" key="17">
    <source>
        <dbReference type="PROSITE" id="PS51204"/>
    </source>
</evidence>
<feature type="compositionally biased region" description="Basic and acidic residues" evidence="14">
    <location>
        <begin position="4096"/>
        <end position="4120"/>
    </location>
</feature>
<dbReference type="GO" id="GO:0000812">
    <property type="term" value="C:Swr1 complex"/>
    <property type="evidence" value="ECO:0007669"/>
    <property type="project" value="TreeGrafter"/>
</dbReference>
<keyword evidence="4" id="KW-0547">Nucleotide-binding</keyword>
<dbReference type="PROSITE" id="PS51204">
    <property type="entry name" value="HSA"/>
    <property type="match status" value="1"/>
</dbReference>
<dbReference type="CTD" id="10847"/>
<feature type="compositionally biased region" description="Low complexity" evidence="14">
    <location>
        <begin position="2781"/>
        <end position="2793"/>
    </location>
</feature>
<dbReference type="SMART" id="SM00573">
    <property type="entry name" value="HSA"/>
    <property type="match status" value="1"/>
</dbReference>
<feature type="compositionally biased region" description="Polar residues" evidence="14">
    <location>
        <begin position="2245"/>
        <end position="2262"/>
    </location>
</feature>
<feature type="compositionally biased region" description="Basic and acidic residues" evidence="14">
    <location>
        <begin position="2980"/>
        <end position="2991"/>
    </location>
</feature>
<feature type="compositionally biased region" description="Basic and acidic residues" evidence="14">
    <location>
        <begin position="4185"/>
        <end position="4209"/>
    </location>
</feature>
<dbReference type="KEGG" id="aoce:111588327"/>
<feature type="compositionally biased region" description="Low complexity" evidence="14">
    <location>
        <begin position="3032"/>
        <end position="3043"/>
    </location>
</feature>
<feature type="compositionally biased region" description="Low complexity" evidence="14">
    <location>
        <begin position="3571"/>
        <end position="3592"/>
    </location>
</feature>
<keyword evidence="13" id="KW-0175">Coiled coil</keyword>
<feature type="compositionally biased region" description="Pro residues" evidence="14">
    <location>
        <begin position="2899"/>
        <end position="2908"/>
    </location>
</feature>
<evidence type="ECO:0000256" key="1">
    <source>
        <dbReference type="ARBA" id="ARBA00004123"/>
    </source>
</evidence>
<dbReference type="SMART" id="SM00384">
    <property type="entry name" value="AT_hook"/>
    <property type="match status" value="3"/>
</dbReference>
<feature type="compositionally biased region" description="Low complexity" evidence="14">
    <location>
        <begin position="3180"/>
        <end position="3198"/>
    </location>
</feature>
<feature type="compositionally biased region" description="Polar residues" evidence="14">
    <location>
        <begin position="3610"/>
        <end position="3619"/>
    </location>
</feature>
<dbReference type="GO" id="GO:0003677">
    <property type="term" value="F:DNA binding"/>
    <property type="evidence" value="ECO:0007669"/>
    <property type="project" value="UniProtKB-KW"/>
</dbReference>
<keyword evidence="8" id="KW-0156">Chromatin regulator</keyword>
<keyword evidence="6" id="KW-0347">Helicase</keyword>
<feature type="compositionally biased region" description="Basic and acidic residues" evidence="14">
    <location>
        <begin position="3759"/>
        <end position="3801"/>
    </location>
</feature>
<feature type="compositionally biased region" description="Polar residues" evidence="14">
    <location>
        <begin position="851"/>
        <end position="872"/>
    </location>
</feature>
<dbReference type="InterPro" id="IPR000330">
    <property type="entry name" value="SNF2_N"/>
</dbReference>
<feature type="region of interest" description="Disordered" evidence="14">
    <location>
        <begin position="2083"/>
        <end position="2122"/>
    </location>
</feature>
<feature type="compositionally biased region" description="Basic and acidic residues" evidence="14">
    <location>
        <begin position="3916"/>
        <end position="3939"/>
    </location>
</feature>
<dbReference type="CDD" id="cd18003">
    <property type="entry name" value="DEXQc_SRCAP"/>
    <property type="match status" value="1"/>
</dbReference>
<dbReference type="RefSeq" id="XP_023154413.2">
    <property type="nucleotide sequence ID" value="XM_023298645.3"/>
</dbReference>
<reference evidence="18" key="3">
    <citation type="submission" date="2025-09" db="UniProtKB">
        <authorList>
            <consortium name="Ensembl"/>
        </authorList>
    </citation>
    <scope>IDENTIFICATION</scope>
</reference>
<feature type="compositionally biased region" description="Polar residues" evidence="14">
    <location>
        <begin position="3229"/>
        <end position="3240"/>
    </location>
</feature>
<dbReference type="GeneID" id="111588327"/>
<dbReference type="InterPro" id="IPR027417">
    <property type="entry name" value="P-loop_NTPase"/>
</dbReference>
<feature type="compositionally biased region" description="Low complexity" evidence="14">
    <location>
        <begin position="1417"/>
        <end position="1428"/>
    </location>
</feature>
<feature type="compositionally biased region" description="Basic and acidic residues" evidence="14">
    <location>
        <begin position="2920"/>
        <end position="2941"/>
    </location>
</feature>
<protein>
    <recommendedName>
        <fullName evidence="20">Snf2-related CREBBP activator protein</fullName>
    </recommendedName>
</protein>
<evidence type="ECO:0000256" key="4">
    <source>
        <dbReference type="ARBA" id="ARBA00022741"/>
    </source>
</evidence>
<feature type="compositionally biased region" description="Low complexity" evidence="14">
    <location>
        <begin position="3633"/>
        <end position="3684"/>
    </location>
</feature>
<feature type="compositionally biased region" description="Low complexity" evidence="14">
    <location>
        <begin position="2965"/>
        <end position="2974"/>
    </location>
</feature>
<feature type="region of interest" description="Disordered" evidence="14">
    <location>
        <begin position="1385"/>
        <end position="1451"/>
    </location>
</feature>
<feature type="domain" description="Helicase C-terminal" evidence="16">
    <location>
        <begin position="2462"/>
        <end position="2612"/>
    </location>
</feature>
<evidence type="ECO:0000256" key="3">
    <source>
        <dbReference type="ARBA" id="ARBA00022553"/>
    </source>
</evidence>
<dbReference type="CDD" id="cd18793">
    <property type="entry name" value="SF2_C_SNF"/>
    <property type="match status" value="1"/>
</dbReference>
<feature type="compositionally biased region" description="Low complexity" evidence="14">
    <location>
        <begin position="1038"/>
        <end position="1053"/>
    </location>
</feature>
<dbReference type="Gene3D" id="3.40.50.300">
    <property type="entry name" value="P-loop containing nucleotide triphosphate hydrolases"/>
    <property type="match status" value="1"/>
</dbReference>
<feature type="region of interest" description="Disordered" evidence="14">
    <location>
        <begin position="1950"/>
        <end position="1969"/>
    </location>
</feature>
<feature type="region of interest" description="Disordered" evidence="14">
    <location>
        <begin position="285"/>
        <end position="348"/>
    </location>
</feature>
<feature type="compositionally biased region" description="Basic and acidic residues" evidence="14">
    <location>
        <begin position="3733"/>
        <end position="3748"/>
    </location>
</feature>
<keyword evidence="7" id="KW-0067">ATP-binding</keyword>
<feature type="compositionally biased region" description="Polar residues" evidence="14">
    <location>
        <begin position="4073"/>
        <end position="4086"/>
    </location>
</feature>
<evidence type="ECO:0000256" key="8">
    <source>
        <dbReference type="ARBA" id="ARBA00022853"/>
    </source>
</evidence>
<feature type="compositionally biased region" description="Polar residues" evidence="14">
    <location>
        <begin position="2084"/>
        <end position="2118"/>
    </location>
</feature>
<proteinExistence type="inferred from homology"/>
<feature type="domain" description="Helicase ATP-binding" evidence="15">
    <location>
        <begin position="1523"/>
        <end position="1688"/>
    </location>
</feature>
<evidence type="ECO:0000256" key="12">
    <source>
        <dbReference type="ARBA" id="ARBA00023242"/>
    </source>
</evidence>
<evidence type="ECO:0000313" key="18">
    <source>
        <dbReference type="Ensembl" id="ENSAOCP00000003756.2"/>
    </source>
</evidence>
<keyword evidence="12" id="KW-0539">Nucleus</keyword>
<evidence type="ECO:0008006" key="20">
    <source>
        <dbReference type="Google" id="ProtNLM"/>
    </source>
</evidence>
<feature type="compositionally biased region" description="Acidic residues" evidence="14">
    <location>
        <begin position="1398"/>
        <end position="1416"/>
    </location>
</feature>
<dbReference type="InterPro" id="IPR014012">
    <property type="entry name" value="HSA_dom"/>
</dbReference>
<feature type="region of interest" description="Disordered" evidence="14">
    <location>
        <begin position="1221"/>
        <end position="1364"/>
    </location>
</feature>
<dbReference type="FunFam" id="3.40.50.10810:FF:000005">
    <property type="entry name" value="Photoperiod-independent early flowering 1"/>
    <property type="match status" value="1"/>
</dbReference>
<feature type="region of interest" description="Disordered" evidence="14">
    <location>
        <begin position="1457"/>
        <end position="1476"/>
    </location>
</feature>
<feature type="domain" description="HSA" evidence="17">
    <location>
        <begin position="1097"/>
        <end position="1169"/>
    </location>
</feature>
<feature type="compositionally biased region" description="Acidic residues" evidence="14">
    <location>
        <begin position="1321"/>
        <end position="1342"/>
    </location>
</feature>
<dbReference type="InterPro" id="IPR038718">
    <property type="entry name" value="SNF2-like_sf"/>
</dbReference>
<feature type="region of interest" description="Disordered" evidence="14">
    <location>
        <begin position="2176"/>
        <end position="2276"/>
    </location>
</feature>
<keyword evidence="5" id="KW-0378">Hydrolase</keyword>
<dbReference type="SMART" id="SM00487">
    <property type="entry name" value="DEXDc"/>
    <property type="match status" value="1"/>
</dbReference>
<keyword evidence="11" id="KW-0804">Transcription</keyword>
<feature type="compositionally biased region" description="Low complexity" evidence="14">
    <location>
        <begin position="3306"/>
        <end position="3333"/>
    </location>
</feature>
<name>A0A3Q1B0S6_AMPOC</name>
<dbReference type="SMART" id="SM00490">
    <property type="entry name" value="HELICc"/>
    <property type="match status" value="1"/>
</dbReference>
<feature type="region of interest" description="Disordered" evidence="14">
    <location>
        <begin position="3445"/>
        <end position="4261"/>
    </location>
</feature>
<feature type="region of interest" description="Disordered" evidence="14">
    <location>
        <begin position="181"/>
        <end position="206"/>
    </location>
</feature>
<dbReference type="GeneTree" id="ENSGT00940000157457"/>
<feature type="compositionally biased region" description="Acidic residues" evidence="14">
    <location>
        <begin position="1244"/>
        <end position="1274"/>
    </location>
</feature>
<feature type="compositionally biased region" description="Basic and acidic residues" evidence="14">
    <location>
        <begin position="1275"/>
        <end position="1289"/>
    </location>
</feature>
<evidence type="ECO:0000256" key="11">
    <source>
        <dbReference type="ARBA" id="ARBA00023163"/>
    </source>
</evidence>
<feature type="compositionally biased region" description="Basic and acidic residues" evidence="14">
    <location>
        <begin position="3261"/>
        <end position="3272"/>
    </location>
</feature>
<evidence type="ECO:0000313" key="19">
    <source>
        <dbReference type="Proteomes" id="UP001501940"/>
    </source>
</evidence>
<dbReference type="Pfam" id="PF00271">
    <property type="entry name" value="Helicase_C"/>
    <property type="match status" value="1"/>
</dbReference>
<feature type="region of interest" description="Disordered" evidence="14">
    <location>
        <begin position="851"/>
        <end position="981"/>
    </location>
</feature>
<dbReference type="GO" id="GO:0004386">
    <property type="term" value="F:helicase activity"/>
    <property type="evidence" value="ECO:0007669"/>
    <property type="project" value="UniProtKB-KW"/>
</dbReference>
<feature type="compositionally biased region" description="Polar residues" evidence="14">
    <location>
        <begin position="3967"/>
        <end position="3983"/>
    </location>
</feature>
<dbReference type="FunFam" id="3.40.50.300:FF:000529">
    <property type="entry name" value="helicase SRCAP isoform X1"/>
    <property type="match status" value="1"/>
</dbReference>
<feature type="compositionally biased region" description="Low complexity" evidence="14">
    <location>
        <begin position="4151"/>
        <end position="4166"/>
    </location>
</feature>
<feature type="compositionally biased region" description="Low complexity" evidence="14">
    <location>
        <begin position="999"/>
        <end position="1011"/>
    </location>
</feature>
<dbReference type="OMA" id="ARPTRWI"/>
<feature type="coiled-coil region" evidence="13">
    <location>
        <begin position="2699"/>
        <end position="2763"/>
    </location>
</feature>
<sequence>MENAPPTSLPETLQVSSDSQDIISEEVLAEESVAEVDGVARPLPTSFIEDCSSSTEMQRLLAPLRPPLASQIDSTVQELQYGSQTGKDKSHSNSQTNQIQPPRDGAGLVLITGTKETQAVTLEYKPETGTNMELGGKEHTGGNILLQPQSQIYFTVTSPSVPQSSVGFKVTTAHGALGQSDRGSLVHANQGSHIRPSGAAEQAGGHQDSKLCALHLSSAENREIKQTYLSKTQPKFIQEISNDAREIQNANSLGSVETFEHVEAFVDTSHKETQPHSAEILEIPKARESLPGKGSSVSSSNEGIHSPLEEMQVEGSTRAEQIDTSTSLSDTTMLPECSSLQESSSKPSAASSLFDTGLVVSLQPGEVIKAGTSHTSDQIPTTQTSLIAELVHTANAQEIVVVREEAHISGDWSNMHLNQSYLLQREDGSVCEAAIVNELSSELSTGEPKLYEESVQAEMELDSQPVEVYEFCSLVEEVAEETVCASSSAQMPHSPGYEVNLFNALLENSEEYTIKEDLETAIHTVGESGTIIISQQPLPSSSDLNEIQASSNNNSHNLSLQNTRVAAVEQHLVLDANQAVEVANSSEVCLVEVAAVASDSFTVEQADTSAQIGTHCSQVSAAVSDQTEVNDSAIIQTVLPKQETKATAASLSILSPVVTVSGEDMGIQSPVAVAVHVSHVENRPSLNQTPGITVVSATKPKVCVSSHEGTKETPARTETPSHSIQNVVVPTETKPEAFRTVHSGINPKLLLLKPGESPLLKHPPSLLAQVSKQQNAAGKVANAHSSWSGTVSEECLPQTISAADSLCAPVALSSQTDQTQCSVNKTSVAAAPVREQQPAVSRNISLQLDQAASVTPTTPASKSEALTVTKTDPASEDVVAPTDAPQLATPHGFDTAAVERKQTATTSTGPEEHVSQADSMYVEEESEDMEQDEPTGETEAQEATSGQVSSPEEGSDEEPDKNDMTTPGSSHKHGQSRTDRKALFLKVRQWIADRVTVNSSPVSPSTSSCHPSPSPSADWSTTRRERSSPLRGPHGKFVSPSSVGGYSSSSSPPDQATTQRSRGERHTDMAELAKHEADIEHRTQALKREGFWSMKRLTRLTEPPRPKVHWDYLCEEMQWLSADFAQERRWKRGVARKVVRMVMRHHEELRQKEEKAKRDEHAKIRRVASSIAKEVRAFWSSVEKVVQYKQQSRLEEKRKKALDLQLDFIVGQTEKYSDLLSKSLAPTRPAETVLTPQKSAPPPVDEDDRDFEPPCEEEDDEETIEVEEQQEGNDAESHRREIELLKEEGMLPLDQLLSTLKLPQDSGSDEECSDETSSSAGEEEEDGEFTANEEDAEDEEDTIAAQEKVEGNVDHAVELDDLAKEGDMSIEELLEKYKGAYASDFEAPSASGSKASSDSEESGDDEVETEEDESDVESNTSSSDSAGDSAEEDESEKEEEESEEEEDDDCGDEGMEVLLKEGDNSPPSTSSRPKKEISHIAATAESLQPKGYTLATTKVKTPIPFLLHGTLREYQHIGLDWLVTMYEKKLNGILADEMGLGKTIQTIALLAHLACEKGNWGPHLIIVPTSVMLNWEMELKRWCPGFKILTYFGSQKERKLKRQGWTKPNAFHVCITSYKLVLQDHQAFRRKSWRYLILDEAQNIKNFKSQRWQSLLNFNSHRRLLLTGTPLQNSLMELWSLMHFLMPHVFQSHREFKEWFSNPLTGMIEGSQEYNEGLVKRLHKVLRPFLLRRIKADVEKQMPKKYEHVVRCRLSKRQRFLYDDFMAQASTRETLASGHFMSVINILMQLRKVCNHPNLFDPRPIQSPFITQPIVFHTASLVQDAMEVSPLKRCDLSMFDLIGLEGRVSRYQADVFLPRHKVSRQLIQEIMESPEPPPRPKPVRMKVNRMFQPPPKGDNRPVLLMNKPTCSVPPAAQTPKPPPVTEVASTPPPAPVVQQVVCSVALTPPTRPSMHPTAQTAVRSSAPKPVLTVRPPAAPCTASIPAHPSPNPSSVMPQRVLLSPDMQARLPSGEVVSIAQLASLAGRPVSSCQGSKPVTFQLQGNKLTLSGAQIHQVPAAPPRPVQGNVMHLVSSGVQHHLISQPAQVSVQSTASTHPANTPSTAGPANRLPNNASAQVPSSVVSSPGVVKIVVRQSAGKEGGPVPTLAVAPSPRIAPQASPSLYPNTTPVRNTAPLQIAQRTPGPATATYTIAPPRNPSSTPNQPQAPRPVLKVVQPPPASAEQPAPAQVTSSSSTSKTSAATRDNSSSSQTPATTKSKPSLSAKACPPPRRMPCPPPRSPFYMSWLADSHKQQRNSRLDFILRVNEHHCGAKPMYGREVLDFLTFLPGPRPSPAALSSQPDWSRSGHSSCLYAQQQNKHDYWFQSHAVREAIHSIEERLELLTDIIDRFTFVIPPVEAPPISMHCCHPPPSLSHKQAVFSSMLSTQVVPLTGSLHHIQCYMRTQFPDLRLIQYDCGKLQTLHTLLRKLKTGGHRVLIFTQMTRMLDVLEQFLNYHGHIYLRLDGSTRVEQRQALMERFNADRRIFCFILSTRSGGVGVNLTGADTVVFYDSDWNPTMDAQAQDRCHRIGQTRDVHIYRLISERTVEENILKKANQKRMLGDMAIEGGNFTTAFFKQQTIRELFDVNDGEKREVAVELSVPQAEEEEGVNKQSTTILEQALCRAEDEEDIVAASQAKAEQVAELAEFNENIPLDDGGEQEEVEELSKAEQEIAALVEQLTPIERYAMNFLEASLEDVCKEELKQAEEQVEAARKGLDQAKEEGLKLHASSDDDEDDYLTAPASAEPAQPAPARRGRKPKEKTVASTRTSGRLRGASPETEPEPTTPREVPERLRFGLRGRGAAKDAATVLTTLSRSDHPRTSSSSKLQDSSKSSKASSPARDHQTVKTRTQPNRSHPSPVPSPPTSSPPGGKHQSSGETDDKTSKVGREEKDVENERRVSESLLESICPAEHQTKDEDNKDHSAMSPPSTSSRSPRKRQSADDEVLRGLVEDSPSAKVLRKLPGRLVTVVEEKEPRRRRRRGSGTGGGGSSEEAVVEENAAGFVDESNKDNASPSPDGKSKATVTKSPQDQDSTPPPAVQPQPVRGYPPYSPPHLSPDMPVLRNLPVRRRLETESRMAAQLGEQLLGRGRGGSQSKKTDTPPSKDAASASAESSMNSLGTPLKRKRGRPPKTPPRISETDSTTTTTPSPQPTSPSEEGNPTLSPKRKRGRPPKDFVTTADAVGEEQISDVSATSKTDISTEAADALETPAAVFNTSLDSESTKAEETDTKTEVSAPAAKTNQDSTSVSASDQVTSPLPVAVSTEVVSSAPATDTTSSVSVSTSATTQVAATAPSPPASTVPSTAAGDKPALVVFAASEAVVEPNSSLSAPVRTTGPDSAKTTTVATPVASTPPSVLPAASPSTDPTTIAATRASKTASDTPAVTTTVKSLTTTAAVKAAPLDSAVAASTSTPPSPQKLPATSPSPATASPKPAFTAASPPLQTVQSSSTASVQTGISNSSLTTSDITSTTPQVRNVAPPTVNTPPPSSPKARTNVTTTKTPVSTSPPPTTTTTDIHVAAQVQTSTESVKSPATSATSSSSPTTCAAATSSPQPEAVKIPPPVPTAPSKVHTSISSTPVTAAEKTKTPVTASTEPTPAPLTVTTTTSPSESSAATTTTQVSTITVATVAASTAAPASVTQSSTVISPQVQTSAATSAPTSGALPEKQSVEPTQEESESEPDRPTEMEVDAVEAEAKNSKEKDDKKQDVSKSQPKRRKVERSSETKGSESGRDRGREAKTQTNPQKEEAKQQTEEKSTEDQKTPNQRRSLSRQSSQESTRSSSPSSGCSTSTLTRHAHHKRTYENRHPAKRRRMDVTSEAGTEDKKEEGGEKEEGSETEASATVSRRRRSRSPSSSSDSDSSGSRKEHRLTRSAKRKLQDEETEKGNKERKGSKPSRSSERNASNNANASTGGESGSDTSSVRLTRKSAGSQSPQESKPQTNSAPPLPPEPEVLGKRCSALNAAAKLLAMKGRVDTPGHTTRRDSGAKAAGTSTASPSDKNQKPKSRSVPASPQTNSVPLTNNKNGGSKPVPPNQTSRLASRSTRQCPGSLVPPLEDEYKRSRPEDKDRGSRKPPRAKEGEGEAQSTSRGHSACSSMSSDGEGDGGGRSSRSRSSSNSSQRTHSISSQNTERRGSRSRAASSGSERSSERAKSQDTKEKQQRESRKDSRRSQKLPQEVTSSSGTEGTPDRVLRSVAALAAVQARSPAASTRSSSSQQRHNKT</sequence>
<feature type="compositionally biased region" description="Low complexity" evidence="14">
    <location>
        <begin position="3534"/>
        <end position="3544"/>
    </location>
</feature>
<feature type="compositionally biased region" description="Polar residues" evidence="14">
    <location>
        <begin position="4212"/>
        <end position="4224"/>
    </location>
</feature>
<feature type="compositionally biased region" description="Acidic residues" evidence="14">
    <location>
        <begin position="921"/>
        <end position="940"/>
    </location>
</feature>
<accession>A0A3Q1B0S6</accession>
<dbReference type="Gene3D" id="3.40.50.10810">
    <property type="entry name" value="Tandem AAA-ATPase domain"/>
    <property type="match status" value="1"/>
</dbReference>
<feature type="compositionally biased region" description="Low complexity" evidence="14">
    <location>
        <begin position="2222"/>
        <end position="2244"/>
    </location>
</feature>
<feature type="compositionally biased region" description="Low complexity" evidence="14">
    <location>
        <begin position="2862"/>
        <end position="2879"/>
    </location>
</feature>
<feature type="compositionally biased region" description="Basic and acidic residues" evidence="14">
    <location>
        <begin position="3861"/>
        <end position="3874"/>
    </location>
</feature>
<feature type="compositionally biased region" description="Acidic residues" evidence="14">
    <location>
        <begin position="1429"/>
        <end position="1451"/>
    </location>
</feature>
<evidence type="ECO:0000256" key="13">
    <source>
        <dbReference type="SAM" id="Coils"/>
    </source>
</evidence>
<feature type="compositionally biased region" description="Basic residues" evidence="14">
    <location>
        <begin position="3905"/>
        <end position="3915"/>
    </location>
</feature>
<keyword evidence="10" id="KW-0238">DNA-binding</keyword>
<feature type="compositionally biased region" description="Low complexity" evidence="14">
    <location>
        <begin position="3460"/>
        <end position="3521"/>
    </location>
</feature>
<dbReference type="PANTHER" id="PTHR45685">
    <property type="entry name" value="HELICASE SRCAP-RELATED"/>
    <property type="match status" value="1"/>
</dbReference>
<dbReference type="GO" id="GO:0005524">
    <property type="term" value="F:ATP binding"/>
    <property type="evidence" value="ECO:0007669"/>
    <property type="project" value="UniProtKB-KW"/>
</dbReference>
<evidence type="ECO:0000256" key="2">
    <source>
        <dbReference type="ARBA" id="ARBA00009220"/>
    </source>
</evidence>
<dbReference type="InterPro" id="IPR014001">
    <property type="entry name" value="Helicase_ATP-bd"/>
</dbReference>
<feature type="compositionally biased region" description="Low complexity" evidence="14">
    <location>
        <begin position="4026"/>
        <end position="4037"/>
    </location>
</feature>
<feature type="region of interest" description="Disordered" evidence="14">
    <location>
        <begin position="994"/>
        <end position="1076"/>
    </location>
</feature>
<evidence type="ECO:0000256" key="9">
    <source>
        <dbReference type="ARBA" id="ARBA00023015"/>
    </source>
</evidence>
<feature type="region of interest" description="Disordered" evidence="14">
    <location>
        <begin position="1892"/>
        <end position="1931"/>
    </location>
</feature>
<evidence type="ECO:0000259" key="15">
    <source>
        <dbReference type="PROSITE" id="PS51192"/>
    </source>
</evidence>
<comment type="subcellular location">
    <subcellularLocation>
        <location evidence="1">Nucleus</location>
    </subcellularLocation>
</comment>
<feature type="region of interest" description="Disordered" evidence="14">
    <location>
        <begin position="78"/>
        <end position="104"/>
    </location>
</feature>
<evidence type="ECO:0000256" key="6">
    <source>
        <dbReference type="ARBA" id="ARBA00022806"/>
    </source>
</evidence>
<evidence type="ECO:0000256" key="7">
    <source>
        <dbReference type="ARBA" id="ARBA00022840"/>
    </source>
</evidence>
<feature type="compositionally biased region" description="Basic and acidic residues" evidence="14">
    <location>
        <begin position="1061"/>
        <end position="1076"/>
    </location>
</feature>
<feature type="compositionally biased region" description="Low complexity" evidence="14">
    <location>
        <begin position="291"/>
        <end position="306"/>
    </location>
</feature>
<feature type="compositionally biased region" description="Low complexity" evidence="14">
    <location>
        <begin position="4232"/>
        <end position="4261"/>
    </location>
</feature>
<keyword evidence="3" id="KW-0597">Phosphoprotein</keyword>
<feature type="compositionally biased region" description="Low complexity" evidence="14">
    <location>
        <begin position="323"/>
        <end position="348"/>
    </location>
</feature>
<dbReference type="GO" id="GO:0042393">
    <property type="term" value="F:histone binding"/>
    <property type="evidence" value="ECO:0007669"/>
    <property type="project" value="TreeGrafter"/>
</dbReference>
<feature type="compositionally biased region" description="Polar residues" evidence="14">
    <location>
        <begin position="3280"/>
        <end position="3296"/>
    </location>
</feature>
<feature type="region of interest" description="Disordered" evidence="14">
    <location>
        <begin position="2767"/>
        <end position="3345"/>
    </location>
</feature>
<evidence type="ECO:0000256" key="5">
    <source>
        <dbReference type="ARBA" id="ARBA00022801"/>
    </source>
</evidence>
<keyword evidence="19" id="KW-1185">Reference proteome</keyword>
<feature type="region of interest" description="Disordered" evidence="14">
    <location>
        <begin position="1"/>
        <end position="21"/>
    </location>
</feature>
<dbReference type="PRINTS" id="PR00929">
    <property type="entry name" value="ATHOOK"/>
</dbReference>
<dbReference type="InterPro" id="IPR017956">
    <property type="entry name" value="AT_hook_DNA-bd_motif"/>
</dbReference>
<dbReference type="InterPro" id="IPR049730">
    <property type="entry name" value="SNF2/RAD54-like_C"/>
</dbReference>
<dbReference type="Ensembl" id="ENSAOCT00000009228.2">
    <property type="protein sequence ID" value="ENSAOCP00000003756.2"/>
    <property type="gene ID" value="ENSAOCG00000007090.2"/>
</dbReference>
<feature type="compositionally biased region" description="Low complexity" evidence="14">
    <location>
        <begin position="3891"/>
        <end position="3901"/>
    </location>
</feature>
<dbReference type="InterPro" id="IPR001650">
    <property type="entry name" value="Helicase_C-like"/>
</dbReference>
<dbReference type="STRING" id="80972.ENSAOCP00000003756"/>
<feature type="compositionally biased region" description="Low complexity" evidence="14">
    <location>
        <begin position="3940"/>
        <end position="3960"/>
    </location>
</feature>
<feature type="compositionally biased region" description="Basic and acidic residues" evidence="14">
    <location>
        <begin position="2953"/>
        <end position="2964"/>
    </location>
</feature>
<evidence type="ECO:0000256" key="10">
    <source>
        <dbReference type="ARBA" id="ARBA00023125"/>
    </source>
</evidence>
<comment type="similarity">
    <text evidence="2">Belongs to the SNF2/RAD54 helicase family. SWR1 subfamily.</text>
</comment>
<reference evidence="18 19" key="1">
    <citation type="submission" date="2022-01" db="EMBL/GenBank/DDBJ databases">
        <title>A chromosome-scale genome assembly of the false clownfish, Amphiprion ocellaris.</title>
        <authorList>
            <person name="Ryu T."/>
        </authorList>
    </citation>
    <scope>NUCLEOTIDE SEQUENCE [LARGE SCALE GENOMIC DNA]</scope>
</reference>
<dbReference type="Pfam" id="PF00176">
    <property type="entry name" value="SNF2-rel_dom"/>
    <property type="match status" value="1"/>
</dbReference>
<feature type="region of interest" description="Disordered" evidence="14">
    <location>
        <begin position="703"/>
        <end position="722"/>
    </location>
</feature>
<dbReference type="Proteomes" id="UP001501940">
    <property type="component" value="Chromosome 18"/>
</dbReference>
<evidence type="ECO:0000256" key="14">
    <source>
        <dbReference type="SAM" id="MobiDB-lite"/>
    </source>
</evidence>
<dbReference type="GO" id="GO:0006338">
    <property type="term" value="P:chromatin remodeling"/>
    <property type="evidence" value="ECO:0007669"/>
    <property type="project" value="UniProtKB-ARBA"/>
</dbReference>
<feature type="compositionally biased region" description="Pro residues" evidence="14">
    <location>
        <begin position="1919"/>
        <end position="1931"/>
    </location>
</feature>
<dbReference type="PANTHER" id="PTHR45685:SF1">
    <property type="entry name" value="HELICASE SRCAP"/>
    <property type="match status" value="1"/>
</dbReference>
<feature type="compositionally biased region" description="Low complexity" evidence="14">
    <location>
        <begin position="3691"/>
        <end position="3700"/>
    </location>
</feature>
<dbReference type="GO" id="GO:0010557">
    <property type="term" value="P:positive regulation of macromolecule biosynthetic process"/>
    <property type="evidence" value="ECO:0007669"/>
    <property type="project" value="UniProtKB-ARBA"/>
</dbReference>
<feature type="compositionally biased region" description="Low complexity" evidence="14">
    <location>
        <begin position="3805"/>
        <end position="3831"/>
    </location>
</feature>
<feature type="compositionally biased region" description="Polar residues" evidence="14">
    <location>
        <begin position="4123"/>
        <end position="4133"/>
    </location>
</feature>